<dbReference type="RefSeq" id="WP_353649129.1">
    <property type="nucleotide sequence ID" value="NZ_CP159218.1"/>
</dbReference>
<proteinExistence type="predicted"/>
<sequence>MGGAVGGIDPLIAATALLGAAEGLGVQLVSSGLASVDAQAALDAQLALVFGVP</sequence>
<protein>
    <submittedName>
        <fullName evidence="1">Uncharacterized protein</fullName>
    </submittedName>
</protein>
<gene>
    <name evidence="1" type="ORF">ABLG96_20350</name>
</gene>
<dbReference type="EMBL" id="CP159218">
    <property type="protein sequence ID" value="XCG63514.1"/>
    <property type="molecule type" value="Genomic_DNA"/>
</dbReference>
<organism evidence="1">
    <name type="scientific">Nakamurella sp. A5-74</name>
    <dbReference type="NCBI Taxonomy" id="3158264"/>
    <lineage>
        <taxon>Bacteria</taxon>
        <taxon>Bacillati</taxon>
        <taxon>Actinomycetota</taxon>
        <taxon>Actinomycetes</taxon>
        <taxon>Nakamurellales</taxon>
        <taxon>Nakamurellaceae</taxon>
        <taxon>Nakamurella</taxon>
    </lineage>
</organism>
<reference evidence="1" key="1">
    <citation type="submission" date="2024-05" db="EMBL/GenBank/DDBJ databases">
        <authorList>
            <person name="Cai S.Y."/>
            <person name="Jin L.M."/>
            <person name="Li H.R."/>
        </authorList>
    </citation>
    <scope>NUCLEOTIDE SEQUENCE</scope>
    <source>
        <strain evidence="1">A5-74</strain>
    </source>
</reference>
<accession>A0AAU8DQD3</accession>
<dbReference type="AlphaFoldDB" id="A0AAU8DQD3"/>
<evidence type="ECO:0000313" key="1">
    <source>
        <dbReference type="EMBL" id="XCG63514.1"/>
    </source>
</evidence>
<name>A0AAU8DQD3_9ACTN</name>